<dbReference type="PANTHER" id="PTHR47163">
    <property type="entry name" value="DDE_TNP_IS1595 DOMAIN-CONTAINING PROTEIN"/>
    <property type="match status" value="1"/>
</dbReference>
<feature type="region of interest" description="Disordered" evidence="1">
    <location>
        <begin position="1"/>
        <end position="22"/>
    </location>
</feature>
<accession>A0A821LSU7</accession>
<feature type="domain" description="ISXO2-like transposase" evidence="2">
    <location>
        <begin position="171"/>
        <end position="295"/>
    </location>
</feature>
<evidence type="ECO:0000259" key="2">
    <source>
        <dbReference type="SMART" id="SM01126"/>
    </source>
</evidence>
<dbReference type="InterPro" id="IPR024445">
    <property type="entry name" value="Tnp_ISXO2-like"/>
</dbReference>
<keyword evidence="4" id="KW-1185">Reference proteome</keyword>
<gene>
    <name evidence="3" type="ORF">PMACD_LOCUS1023</name>
</gene>
<proteinExistence type="predicted"/>
<evidence type="ECO:0000256" key="1">
    <source>
        <dbReference type="SAM" id="MobiDB-lite"/>
    </source>
</evidence>
<dbReference type="OrthoDB" id="10052789at2759"/>
<comment type="caution">
    <text evidence="3">The sequence shown here is derived from an EMBL/GenBank/DDBJ whole genome shotgun (WGS) entry which is preliminary data.</text>
</comment>
<dbReference type="Pfam" id="PF12762">
    <property type="entry name" value="DDE_Tnp_IS1595"/>
    <property type="match status" value="1"/>
</dbReference>
<reference evidence="3" key="1">
    <citation type="submission" date="2021-02" db="EMBL/GenBank/DDBJ databases">
        <authorList>
            <person name="Steward A R."/>
        </authorList>
    </citation>
    <scope>NUCLEOTIDE SEQUENCE</scope>
</reference>
<dbReference type="PANTHER" id="PTHR47163:SF2">
    <property type="entry name" value="SI:DKEY-17M8.2"/>
    <property type="match status" value="1"/>
</dbReference>
<name>A0A821LSU7_9NEOP</name>
<dbReference type="AlphaFoldDB" id="A0A821LSU7"/>
<protein>
    <recommendedName>
        <fullName evidence="2">ISXO2-like transposase domain-containing protein</fullName>
    </recommendedName>
</protein>
<evidence type="ECO:0000313" key="4">
    <source>
        <dbReference type="Proteomes" id="UP000663880"/>
    </source>
</evidence>
<dbReference type="Proteomes" id="UP000663880">
    <property type="component" value="Unassembled WGS sequence"/>
</dbReference>
<evidence type="ECO:0000313" key="3">
    <source>
        <dbReference type="EMBL" id="CAF4756384.1"/>
    </source>
</evidence>
<sequence>MTDLGEEFAAAMPRPTGSSGRRLNPYTDELRSMWNWRKIFSKLGTHDQCVQFAEERGLIPVQKICTYHRKTMILTKESGQVGKFRCRKYNCRTKTVSRAAGTWFENAHLSLTLIFQIMYAFSEGLSYHQTRKELASDVGLVVSDRTVANWFTYCWETIVLYDLENQRAQGKIGGPNKIVQINETKFGKRKYNRGGHIEGHWVIGMIEDGNDDLRLEVCPDNERSADILVPLITKHVQEGSIIHTDNWRAYLSLPEHGYIHKKVDHSDQFVAPDGTHTQRIKSQWRGPRRPRQRHAYEELIRAIKYVYKIE</sequence>
<organism evidence="3 4">
    <name type="scientific">Pieris macdunnoughi</name>
    <dbReference type="NCBI Taxonomy" id="345717"/>
    <lineage>
        <taxon>Eukaryota</taxon>
        <taxon>Metazoa</taxon>
        <taxon>Ecdysozoa</taxon>
        <taxon>Arthropoda</taxon>
        <taxon>Hexapoda</taxon>
        <taxon>Insecta</taxon>
        <taxon>Pterygota</taxon>
        <taxon>Neoptera</taxon>
        <taxon>Endopterygota</taxon>
        <taxon>Lepidoptera</taxon>
        <taxon>Glossata</taxon>
        <taxon>Ditrysia</taxon>
        <taxon>Papilionoidea</taxon>
        <taxon>Pieridae</taxon>
        <taxon>Pierinae</taxon>
        <taxon>Pieris</taxon>
    </lineage>
</organism>
<dbReference type="InterPro" id="IPR053164">
    <property type="entry name" value="IS1016-like_transposase"/>
</dbReference>
<dbReference type="SMART" id="SM01126">
    <property type="entry name" value="DDE_Tnp_IS1595"/>
    <property type="match status" value="1"/>
</dbReference>
<dbReference type="EMBL" id="CAJOBZ010000002">
    <property type="protein sequence ID" value="CAF4756384.1"/>
    <property type="molecule type" value="Genomic_DNA"/>
</dbReference>